<evidence type="ECO:0000256" key="1">
    <source>
        <dbReference type="SAM" id="MobiDB-lite"/>
    </source>
</evidence>
<evidence type="ECO:0000256" key="2">
    <source>
        <dbReference type="SAM" id="SignalP"/>
    </source>
</evidence>
<evidence type="ECO:0000313" key="3">
    <source>
        <dbReference type="EMBL" id="JAA94407.1"/>
    </source>
</evidence>
<feature type="compositionally biased region" description="Basic residues" evidence="1">
    <location>
        <begin position="24"/>
        <end position="33"/>
    </location>
</feature>
<protein>
    <submittedName>
        <fullName evidence="3">Putative hhh secreted protein</fullName>
    </submittedName>
</protein>
<feature type="region of interest" description="Disordered" evidence="1">
    <location>
        <begin position="24"/>
        <end position="61"/>
    </location>
</feature>
<name>T1E3D9_9DIPT</name>
<sequence>MKVLLATFLVAIVALVVIASPHSHHNGTSHHHPSGGQWNGTAAAGSAGRFNRTFPPSWFRPPRWGWRNNSRPFSFQPQEVQVQDPVQQFVPVV</sequence>
<accession>T1E3D9</accession>
<keyword evidence="2" id="KW-0732">Signal</keyword>
<dbReference type="AlphaFoldDB" id="T1E3D9"/>
<feature type="chain" id="PRO_5004575163" evidence="2">
    <location>
        <begin position="20"/>
        <end position="93"/>
    </location>
</feature>
<feature type="signal peptide" evidence="2">
    <location>
        <begin position="1"/>
        <end position="19"/>
    </location>
</feature>
<dbReference type="EMBL" id="GALA01000445">
    <property type="protein sequence ID" value="JAA94407.1"/>
    <property type="molecule type" value="mRNA"/>
</dbReference>
<proteinExistence type="evidence at transcript level"/>
<reference evidence="3" key="1">
    <citation type="journal article" date="2013" name="BMC Genomics">
        <title>A deep insight into the sialotranscriptome of the mosquito, Psorophora albipes.</title>
        <authorList>
            <person name="Chagas A.C."/>
            <person name="Calvo E."/>
            <person name="Rios-Velasquez C.M."/>
            <person name="Pessoa F.A."/>
            <person name="Medeiros J.F."/>
            <person name="Ribeiro J.M."/>
        </authorList>
    </citation>
    <scope>NUCLEOTIDE SEQUENCE</scope>
</reference>
<organism evidence="3">
    <name type="scientific">Psorophora albipes</name>
    <dbReference type="NCBI Taxonomy" id="869069"/>
    <lineage>
        <taxon>Eukaryota</taxon>
        <taxon>Metazoa</taxon>
        <taxon>Ecdysozoa</taxon>
        <taxon>Arthropoda</taxon>
        <taxon>Hexapoda</taxon>
        <taxon>Insecta</taxon>
        <taxon>Pterygota</taxon>
        <taxon>Neoptera</taxon>
        <taxon>Endopterygota</taxon>
        <taxon>Diptera</taxon>
        <taxon>Nematocera</taxon>
        <taxon>Culicoidea</taxon>
        <taxon>Culicidae</taxon>
        <taxon>Culicinae</taxon>
        <taxon>Aedini</taxon>
        <taxon>Psorophora</taxon>
    </lineage>
</organism>